<dbReference type="STRING" id="314271.RB2654_06002"/>
<reference evidence="3 4" key="1">
    <citation type="journal article" date="2010" name="J. Bacteriol.">
        <title>Genome sequences of Pelagibaca bermudensis HTCC2601T and Maritimibacter alkaliphilus HTCC2654T, the type strains of two marine Roseobacter genera.</title>
        <authorList>
            <person name="Thrash J.C."/>
            <person name="Cho J.C."/>
            <person name="Ferriera S."/>
            <person name="Johnson J."/>
            <person name="Vergin K.L."/>
            <person name="Giovannoni S.J."/>
        </authorList>
    </citation>
    <scope>NUCLEOTIDE SEQUENCE [LARGE SCALE GENOMIC DNA]</scope>
    <source>
        <strain evidence="3 4">HTCC2654</strain>
    </source>
</reference>
<dbReference type="EMBL" id="AAMT01000032">
    <property type="protein sequence ID" value="EAQ10552.1"/>
    <property type="molecule type" value="Genomic_DNA"/>
</dbReference>
<dbReference type="InterPro" id="IPR036366">
    <property type="entry name" value="PGBDSf"/>
</dbReference>
<dbReference type="GO" id="GO:0009253">
    <property type="term" value="P:peptidoglycan catabolic process"/>
    <property type="evidence" value="ECO:0007669"/>
    <property type="project" value="TreeGrafter"/>
</dbReference>
<feature type="domain" description="Transglycosylase SLT" evidence="2">
    <location>
        <begin position="66"/>
        <end position="357"/>
    </location>
</feature>
<dbReference type="eggNOG" id="COG3409">
    <property type="taxonomic scope" value="Bacteria"/>
</dbReference>
<dbReference type="PANTHER" id="PTHR30163:SF8">
    <property type="entry name" value="LYTIC MUREIN TRANSGLYCOSYLASE"/>
    <property type="match status" value="1"/>
</dbReference>
<dbReference type="PANTHER" id="PTHR30163">
    <property type="entry name" value="MEMBRANE-BOUND LYTIC MUREIN TRANSGLYCOSYLASE B"/>
    <property type="match status" value="1"/>
</dbReference>
<dbReference type="InterPro" id="IPR023346">
    <property type="entry name" value="Lysozyme-like_dom_sf"/>
</dbReference>
<dbReference type="eggNOG" id="COG2951">
    <property type="taxonomic scope" value="Bacteria"/>
</dbReference>
<evidence type="ECO:0000259" key="1">
    <source>
        <dbReference type="Pfam" id="PF01471"/>
    </source>
</evidence>
<protein>
    <submittedName>
        <fullName evidence="3">Membrane-bound lytic murein transglycosylase B</fullName>
    </submittedName>
</protein>
<dbReference type="FunFam" id="1.10.8.350:FF:000001">
    <property type="entry name" value="Lytic murein transglycosylase B"/>
    <property type="match status" value="1"/>
</dbReference>
<dbReference type="InterPro" id="IPR011970">
    <property type="entry name" value="MltB_2"/>
</dbReference>
<dbReference type="Gene3D" id="1.10.101.10">
    <property type="entry name" value="PGBD-like superfamily/PGBD"/>
    <property type="match status" value="1"/>
</dbReference>
<sequence length="439" mass="46883">MVSQNETRKTTGAGMTNFHMTRRTALLSLTAMGALTACGASPRGRSVASASSSSASAMPIQQNAGFDDWVVSFKNQAEGRGISRSVLDTAFRGAGYIPGVIERDRNQTEFTRTLEDYLAIAASDERVSNGRANYRSFASTLNSVESTYEVEGKVVAAVWGMESSYGTRRGDTPIVSAMATLSYAGRRQEFFTQQLYAVLKILANGDTTPDRMVGSWAGAMGHTQFMPTSYLSYAVDHTGDGRRDIWSDDPTDALASAANYLKRHGWQKGQPWGVEVRLPQGFDRAQAGFSNSRSVDSWTAMGVRDMNGNAVGNYGAARVIEPAGGGGPAFMVFKNFDVIKRYNNATSYAIGVGHLGDRIAGGGPIRGSFGPDPQGLTLDDRKDIQRRLTAKGFDTDGTDGVIGAKSEAAIRAFEAANGMPSTGQATKALLVKLGGRPRA</sequence>
<dbReference type="InterPro" id="IPR031304">
    <property type="entry name" value="SLT_2"/>
</dbReference>
<feature type="domain" description="Peptidoglycan binding-like" evidence="1">
    <location>
        <begin position="379"/>
        <end position="433"/>
    </location>
</feature>
<dbReference type="Proteomes" id="UP000002931">
    <property type="component" value="Unassembled WGS sequence"/>
</dbReference>
<dbReference type="AlphaFoldDB" id="A3VME9"/>
<organism evidence="3 4">
    <name type="scientific">Maritimibacter alkaliphilus HTCC2654</name>
    <dbReference type="NCBI Taxonomy" id="314271"/>
    <lineage>
        <taxon>Bacteria</taxon>
        <taxon>Pseudomonadati</taxon>
        <taxon>Pseudomonadota</taxon>
        <taxon>Alphaproteobacteria</taxon>
        <taxon>Rhodobacterales</taxon>
        <taxon>Roseobacteraceae</taxon>
        <taxon>Maritimibacter</taxon>
    </lineage>
</organism>
<dbReference type="SUPFAM" id="SSF47090">
    <property type="entry name" value="PGBD-like"/>
    <property type="match status" value="1"/>
</dbReference>
<dbReference type="NCBIfam" id="TIGR02283">
    <property type="entry name" value="MltB_2"/>
    <property type="match status" value="1"/>
</dbReference>
<dbReference type="InterPro" id="IPR002477">
    <property type="entry name" value="Peptidoglycan-bd-like"/>
</dbReference>
<evidence type="ECO:0000259" key="2">
    <source>
        <dbReference type="Pfam" id="PF13406"/>
    </source>
</evidence>
<comment type="caution">
    <text evidence="3">The sequence shown here is derived from an EMBL/GenBank/DDBJ whole genome shotgun (WGS) entry which is preliminary data.</text>
</comment>
<keyword evidence="4" id="KW-1185">Reference proteome</keyword>
<dbReference type="HOGENOM" id="CLU_035402_0_2_5"/>
<evidence type="ECO:0000313" key="3">
    <source>
        <dbReference type="EMBL" id="EAQ10552.1"/>
    </source>
</evidence>
<dbReference type="InterPro" id="IPR006311">
    <property type="entry name" value="TAT_signal"/>
</dbReference>
<dbReference type="SUPFAM" id="SSF53955">
    <property type="entry name" value="Lysozyme-like"/>
    <property type="match status" value="1"/>
</dbReference>
<dbReference type="CDD" id="cd13399">
    <property type="entry name" value="Slt35-like"/>
    <property type="match status" value="1"/>
</dbReference>
<dbReference type="Pfam" id="PF01471">
    <property type="entry name" value="PG_binding_1"/>
    <property type="match status" value="1"/>
</dbReference>
<gene>
    <name evidence="3" type="ORF">RB2654_06002</name>
</gene>
<proteinExistence type="predicted"/>
<dbReference type="Pfam" id="PF13406">
    <property type="entry name" value="SLT_2"/>
    <property type="match status" value="1"/>
</dbReference>
<dbReference type="Gene3D" id="1.10.8.350">
    <property type="entry name" value="Bacterial muramidase"/>
    <property type="match status" value="1"/>
</dbReference>
<dbReference type="PROSITE" id="PS51318">
    <property type="entry name" value="TAT"/>
    <property type="match status" value="1"/>
</dbReference>
<evidence type="ECO:0000313" key="4">
    <source>
        <dbReference type="Proteomes" id="UP000002931"/>
    </source>
</evidence>
<dbReference type="Gene3D" id="1.10.530.10">
    <property type="match status" value="1"/>
</dbReference>
<dbReference type="InterPro" id="IPR043426">
    <property type="entry name" value="MltB-like"/>
</dbReference>
<accession>A3VME9</accession>
<dbReference type="InterPro" id="IPR036365">
    <property type="entry name" value="PGBD-like_sf"/>
</dbReference>
<dbReference type="GO" id="GO:0008933">
    <property type="term" value="F:peptidoglycan lytic transglycosylase activity"/>
    <property type="evidence" value="ECO:0007669"/>
    <property type="project" value="TreeGrafter"/>
</dbReference>
<name>A3VME9_9RHOB</name>